<evidence type="ECO:0000256" key="7">
    <source>
        <dbReference type="ARBA" id="ARBA00022801"/>
    </source>
</evidence>
<comment type="pathway">
    <text evidence="2">Glycolipid biosynthesis; lipid IV(A) biosynthesis; lipid IV(A) from (3R)-3-hydroxytetradecanoyl-[acyl-carrier-protein] and UDP-N-acetyl-alpha-D-glucosamine: step 2/6.</text>
</comment>
<comment type="caution">
    <text evidence="11">The sequence shown here is derived from an EMBL/GenBank/DDBJ whole genome shotgun (WGS) entry which is preliminary data.</text>
</comment>
<dbReference type="NCBIfam" id="TIGR00325">
    <property type="entry name" value="lpxC"/>
    <property type="match status" value="1"/>
</dbReference>
<gene>
    <name evidence="11" type="primary">lpxC</name>
    <name evidence="11" type="ORF">CARN1_0024</name>
    <name evidence="12" type="ORF">CARN4_0024</name>
</gene>
<dbReference type="EC" id="3.5.1.108" evidence="3"/>
<dbReference type="EMBL" id="CABO01000048">
    <property type="protein sequence ID" value="CBI03042.1"/>
    <property type="molecule type" value="Genomic_DNA"/>
</dbReference>
<dbReference type="Pfam" id="PF03331">
    <property type="entry name" value="LpxC"/>
    <property type="match status" value="1"/>
</dbReference>
<dbReference type="UniPathway" id="UPA00359">
    <property type="reaction ID" value="UER00478"/>
</dbReference>
<evidence type="ECO:0000256" key="10">
    <source>
        <dbReference type="ARBA" id="ARBA00024535"/>
    </source>
</evidence>
<dbReference type="GO" id="GO:0103117">
    <property type="term" value="F:UDP-3-O-acyl-N-acetylglucosamine deacetylase activity"/>
    <property type="evidence" value="ECO:0007669"/>
    <property type="project" value="UniProtKB-EC"/>
</dbReference>
<keyword evidence="6" id="KW-0479">Metal-binding</keyword>
<dbReference type="EMBL" id="CABL01000009">
    <property type="protein sequence ID" value="CBH75482.1"/>
    <property type="molecule type" value="Genomic_DNA"/>
</dbReference>
<dbReference type="PANTHER" id="PTHR33694">
    <property type="entry name" value="UDP-3-O-ACYL-N-ACETYLGLUCOSAMINE DEACETYLASE 1, MITOCHONDRIAL-RELATED"/>
    <property type="match status" value="1"/>
</dbReference>
<dbReference type="GO" id="GO:0046872">
    <property type="term" value="F:metal ion binding"/>
    <property type="evidence" value="ECO:0007669"/>
    <property type="project" value="UniProtKB-KW"/>
</dbReference>
<dbReference type="GO" id="GO:0009245">
    <property type="term" value="P:lipid A biosynthetic process"/>
    <property type="evidence" value="ECO:0007669"/>
    <property type="project" value="UniProtKB-KW"/>
</dbReference>
<evidence type="ECO:0000256" key="6">
    <source>
        <dbReference type="ARBA" id="ARBA00022723"/>
    </source>
</evidence>
<organism evidence="11">
    <name type="scientific">mine drainage metagenome</name>
    <dbReference type="NCBI Taxonomy" id="410659"/>
    <lineage>
        <taxon>unclassified sequences</taxon>
        <taxon>metagenomes</taxon>
        <taxon>ecological metagenomes</taxon>
    </lineage>
</organism>
<comment type="catalytic activity">
    <reaction evidence="10">
        <text>a UDP-3-O-[(3R)-3-hydroxyacyl]-N-acetyl-alpha-D-glucosamine + H2O = a UDP-3-O-[(3R)-3-hydroxyacyl]-alpha-D-glucosamine + acetate</text>
        <dbReference type="Rhea" id="RHEA:67816"/>
        <dbReference type="ChEBI" id="CHEBI:15377"/>
        <dbReference type="ChEBI" id="CHEBI:30089"/>
        <dbReference type="ChEBI" id="CHEBI:137740"/>
        <dbReference type="ChEBI" id="CHEBI:173225"/>
        <dbReference type="EC" id="3.5.1.108"/>
    </reaction>
</comment>
<protein>
    <recommendedName>
        <fullName evidence="3">UDP-3-O-acyl-N-acetylglucosamine deacetylase</fullName>
        <ecNumber evidence="3">3.5.1.108</ecNumber>
    </recommendedName>
</protein>
<keyword evidence="5" id="KW-0441">Lipid A biosynthesis</keyword>
<dbReference type="PANTHER" id="PTHR33694:SF1">
    <property type="entry name" value="UDP-3-O-ACYL-N-ACETYLGLUCOSAMINE DEACETYLASE 1, MITOCHONDRIAL-RELATED"/>
    <property type="match status" value="1"/>
</dbReference>
<dbReference type="Gene3D" id="3.30.230.20">
    <property type="entry name" value="lpxc deacetylase, domain 1"/>
    <property type="match status" value="1"/>
</dbReference>
<dbReference type="InterPro" id="IPR004463">
    <property type="entry name" value="UDP-acyl_GlcNac_deAcase"/>
</dbReference>
<dbReference type="SUPFAM" id="SSF54211">
    <property type="entry name" value="Ribosomal protein S5 domain 2-like"/>
    <property type="match status" value="2"/>
</dbReference>
<evidence type="ECO:0000256" key="2">
    <source>
        <dbReference type="ARBA" id="ARBA00005002"/>
    </source>
</evidence>
<dbReference type="InterPro" id="IPR020568">
    <property type="entry name" value="Ribosomal_Su5_D2-typ_SF"/>
</dbReference>
<evidence type="ECO:0000313" key="12">
    <source>
        <dbReference type="EMBL" id="CBI03042.1"/>
    </source>
</evidence>
<keyword evidence="8" id="KW-0862">Zinc</keyword>
<evidence type="ECO:0000256" key="3">
    <source>
        <dbReference type="ARBA" id="ARBA00012745"/>
    </source>
</evidence>
<comment type="cofactor">
    <cofactor evidence="1">
        <name>Zn(2+)</name>
        <dbReference type="ChEBI" id="CHEBI:29105"/>
    </cofactor>
</comment>
<name>E6PG94_9ZZZZ</name>
<accession>E6PG94</accession>
<keyword evidence="4" id="KW-0444">Lipid biosynthesis</keyword>
<evidence type="ECO:0000256" key="9">
    <source>
        <dbReference type="ARBA" id="ARBA00023098"/>
    </source>
</evidence>
<evidence type="ECO:0000256" key="4">
    <source>
        <dbReference type="ARBA" id="ARBA00022516"/>
    </source>
</evidence>
<keyword evidence="9" id="KW-0443">Lipid metabolism</keyword>
<dbReference type="HAMAP" id="MF_00388">
    <property type="entry name" value="LpxC"/>
    <property type="match status" value="1"/>
</dbReference>
<dbReference type="InterPro" id="IPR015870">
    <property type="entry name" value="UDP-acyl_N-AcGlcN_deAcase_N"/>
</dbReference>
<dbReference type="Gene3D" id="3.30.1700.10">
    <property type="entry name" value="lpxc deacetylase, domain 2"/>
    <property type="match status" value="1"/>
</dbReference>
<evidence type="ECO:0000256" key="8">
    <source>
        <dbReference type="ARBA" id="ARBA00022833"/>
    </source>
</evidence>
<dbReference type="GO" id="GO:0016020">
    <property type="term" value="C:membrane"/>
    <property type="evidence" value="ECO:0007669"/>
    <property type="project" value="GOC"/>
</dbReference>
<evidence type="ECO:0000256" key="5">
    <source>
        <dbReference type="ARBA" id="ARBA00022556"/>
    </source>
</evidence>
<dbReference type="AlphaFoldDB" id="E6PG94"/>
<keyword evidence="7 11" id="KW-0378">Hydrolase</keyword>
<reference evidence="11" key="1">
    <citation type="submission" date="2009-10" db="EMBL/GenBank/DDBJ databases">
        <title>Diversity of trophic interactions inside an arsenic-rich microbial ecosystem.</title>
        <authorList>
            <person name="Bertin P.N."/>
            <person name="Heinrich-Salmeron A."/>
            <person name="Pelletier E."/>
            <person name="Goulhen-Chollet F."/>
            <person name="Arsene-Ploetze F."/>
            <person name="Gallien S."/>
            <person name="Calteau A."/>
            <person name="Vallenet D."/>
            <person name="Casiot C."/>
            <person name="Chane-Woon-Ming B."/>
            <person name="Giloteaux L."/>
            <person name="Barakat M."/>
            <person name="Bonnefoy V."/>
            <person name="Bruneel O."/>
            <person name="Chandler M."/>
            <person name="Cleiss J."/>
            <person name="Duran R."/>
            <person name="Elbaz-Poulichet F."/>
            <person name="Fonknechten N."/>
            <person name="Lauga B."/>
            <person name="Mornico D."/>
            <person name="Ortet P."/>
            <person name="Schaeffer C."/>
            <person name="Siguier P."/>
            <person name="Alexander Thil Smith A."/>
            <person name="Van Dorsselaer A."/>
            <person name="Weissenbach J."/>
            <person name="Medigue C."/>
            <person name="Le Paslier D."/>
        </authorList>
    </citation>
    <scope>NUCLEOTIDE SEQUENCE</scope>
</reference>
<dbReference type="InterPro" id="IPR011334">
    <property type="entry name" value="UDP-acyl_GlcNac_deAcase_C"/>
</dbReference>
<evidence type="ECO:0000256" key="1">
    <source>
        <dbReference type="ARBA" id="ARBA00001947"/>
    </source>
</evidence>
<sequence>MTQKTLATSFRFSGVALHTGAQVEVEVLPAAANAGIVFVRDGIEIPAVAERVVETSRATVLGVRETTVSTVEHLLSALFGMQIDNARIAISGPEVPVVDGSAQWFVGQIERVGVRDLGVERPTVTLDAPIVERDGDRLIVALPAERFSVRCIVDFPHPVGSEYLALTIDEATYAREVAGARTFGYLHEVEALRARGLAQGGSLENAVVFGPDGPLQTLRWSNEVVRHKMLDLLGDLALVGAWPQCEIVAVKSGHALHARMSSRLRERLLSKPLSEVPTS</sequence>
<proteinExistence type="inferred from homology"/>
<evidence type="ECO:0000313" key="11">
    <source>
        <dbReference type="EMBL" id="CBH75482.1"/>
    </source>
</evidence>